<dbReference type="InterPro" id="IPR021279">
    <property type="entry name" value="DUF2721"/>
</dbReference>
<comment type="caution">
    <text evidence="2">The sequence shown here is derived from an EMBL/GenBank/DDBJ whole genome shotgun (WGS) entry which is preliminary data.</text>
</comment>
<sequence>MTHLQLPAISSIAQTIQLAIAPVFLLAGIGAILNVVASRLARVVDRSRTLSDLYASTEGAEHTRIVWELRLLDRRMGYANAAIALCVGSAVMVCLLVALLFVTQIVGLPYRAAVAVCFILAMLLLIAGLLTFLYETRLARRAIRVREELLEREEAERRWLLRWR</sequence>
<keyword evidence="1" id="KW-0812">Transmembrane</keyword>
<feature type="transmembrane region" description="Helical" evidence="1">
    <location>
        <begin position="112"/>
        <end position="134"/>
    </location>
</feature>
<evidence type="ECO:0000313" key="2">
    <source>
        <dbReference type="EMBL" id="NJC34240.1"/>
    </source>
</evidence>
<keyword evidence="3" id="KW-1185">Reference proteome</keyword>
<evidence type="ECO:0000313" key="3">
    <source>
        <dbReference type="Proteomes" id="UP000734218"/>
    </source>
</evidence>
<accession>A0ABX0XLW2</accession>
<name>A0ABX0XLW2_9SPHN</name>
<feature type="transmembrane region" description="Helical" evidence="1">
    <location>
        <begin position="78"/>
        <end position="106"/>
    </location>
</feature>
<organism evidence="2 3">
    <name type="scientific">Sphingomonas jejuensis</name>
    <dbReference type="NCBI Taxonomy" id="904715"/>
    <lineage>
        <taxon>Bacteria</taxon>
        <taxon>Pseudomonadati</taxon>
        <taxon>Pseudomonadota</taxon>
        <taxon>Alphaproteobacteria</taxon>
        <taxon>Sphingomonadales</taxon>
        <taxon>Sphingomonadaceae</taxon>
        <taxon>Sphingomonas</taxon>
    </lineage>
</organism>
<keyword evidence="1" id="KW-1133">Transmembrane helix</keyword>
<dbReference type="Pfam" id="PF11026">
    <property type="entry name" value="DUF2721"/>
    <property type="match status" value="1"/>
</dbReference>
<gene>
    <name evidence="2" type="ORF">GGR88_001714</name>
</gene>
<dbReference type="EMBL" id="JAATJE010000001">
    <property type="protein sequence ID" value="NJC34240.1"/>
    <property type="molecule type" value="Genomic_DNA"/>
</dbReference>
<reference evidence="2 3" key="1">
    <citation type="submission" date="2020-03" db="EMBL/GenBank/DDBJ databases">
        <title>Genomic Encyclopedia of Type Strains, Phase IV (KMG-IV): sequencing the most valuable type-strain genomes for metagenomic binning, comparative biology and taxonomic classification.</title>
        <authorList>
            <person name="Goeker M."/>
        </authorList>
    </citation>
    <scope>NUCLEOTIDE SEQUENCE [LARGE SCALE GENOMIC DNA]</scope>
    <source>
        <strain evidence="2 3">DSM 27651</strain>
    </source>
</reference>
<feature type="transmembrane region" description="Helical" evidence="1">
    <location>
        <begin position="12"/>
        <end position="37"/>
    </location>
</feature>
<keyword evidence="1" id="KW-0472">Membrane</keyword>
<evidence type="ECO:0000256" key="1">
    <source>
        <dbReference type="SAM" id="Phobius"/>
    </source>
</evidence>
<proteinExistence type="predicted"/>
<dbReference type="Proteomes" id="UP000734218">
    <property type="component" value="Unassembled WGS sequence"/>
</dbReference>
<protein>
    <submittedName>
        <fullName evidence="2">Type IV secretory pathway VirB6-like protein</fullName>
    </submittedName>
</protein>
<dbReference type="RefSeq" id="WP_167954105.1">
    <property type="nucleotide sequence ID" value="NZ_JAATJE010000001.1"/>
</dbReference>